<organism evidence="7 8">
    <name type="scientific">Leptotrichia hongkongensis</name>
    <dbReference type="NCBI Taxonomy" id="554406"/>
    <lineage>
        <taxon>Bacteria</taxon>
        <taxon>Fusobacteriati</taxon>
        <taxon>Fusobacteriota</taxon>
        <taxon>Fusobacteriia</taxon>
        <taxon>Fusobacteriales</taxon>
        <taxon>Leptotrichiaceae</taxon>
        <taxon>Leptotrichia</taxon>
    </lineage>
</organism>
<protein>
    <submittedName>
        <fullName evidence="7">SMC-Scp complex subunit ScpB</fullName>
    </submittedName>
</protein>
<evidence type="ECO:0000256" key="3">
    <source>
        <dbReference type="ARBA" id="ARBA00022829"/>
    </source>
</evidence>
<dbReference type="PANTHER" id="PTHR34298:SF2">
    <property type="entry name" value="SEGREGATION AND CONDENSATION PROTEIN B"/>
    <property type="match status" value="1"/>
</dbReference>
<dbReference type="Pfam" id="PF04079">
    <property type="entry name" value="SMC_ScpB"/>
    <property type="match status" value="1"/>
</dbReference>
<dbReference type="PIRSF" id="PIRSF019345">
    <property type="entry name" value="ScpB"/>
    <property type="match status" value="1"/>
</dbReference>
<keyword evidence="4" id="KW-0131">Cell cycle</keyword>
<keyword evidence="8" id="KW-1185">Reference proteome</keyword>
<evidence type="ECO:0000256" key="4">
    <source>
        <dbReference type="ARBA" id="ARBA00023306"/>
    </source>
</evidence>
<feature type="region of interest" description="Disordered" evidence="6">
    <location>
        <begin position="205"/>
        <end position="237"/>
    </location>
</feature>
<proteinExistence type="predicted"/>
<name>A0ABV4S9H2_9FUSO</name>
<dbReference type="SUPFAM" id="SSF46785">
    <property type="entry name" value="Winged helix' DNA-binding domain"/>
    <property type="match status" value="2"/>
</dbReference>
<evidence type="ECO:0000256" key="1">
    <source>
        <dbReference type="ARBA" id="ARBA00022490"/>
    </source>
</evidence>
<comment type="caution">
    <text evidence="7">The sequence shown here is derived from an EMBL/GenBank/DDBJ whole genome shotgun (WGS) entry which is preliminary data.</text>
</comment>
<keyword evidence="1" id="KW-0963">Cytoplasm</keyword>
<evidence type="ECO:0000256" key="6">
    <source>
        <dbReference type="SAM" id="MobiDB-lite"/>
    </source>
</evidence>
<dbReference type="EMBL" id="JBGORW010000010">
    <property type="protein sequence ID" value="MFA3800188.1"/>
    <property type="molecule type" value="Genomic_DNA"/>
</dbReference>
<dbReference type="InterPro" id="IPR005234">
    <property type="entry name" value="ScpB_csome_segregation"/>
</dbReference>
<dbReference type="RefSeq" id="WP_372583341.1">
    <property type="nucleotide sequence ID" value="NZ_JBGORW010000010.1"/>
</dbReference>
<feature type="coiled-coil region" evidence="5">
    <location>
        <begin position="1"/>
        <end position="37"/>
    </location>
</feature>
<accession>A0ABV4S9H2</accession>
<evidence type="ECO:0000313" key="7">
    <source>
        <dbReference type="EMBL" id="MFA3800188.1"/>
    </source>
</evidence>
<dbReference type="NCBIfam" id="TIGR00281">
    <property type="entry name" value="SMC-Scp complex subunit ScpB"/>
    <property type="match status" value="1"/>
</dbReference>
<reference evidence="7 8" key="1">
    <citation type="submission" date="2024-07" db="EMBL/GenBank/DDBJ databases">
        <authorList>
            <person name="Li X.-J."/>
            <person name="Wang X."/>
        </authorList>
    </citation>
    <scope>NUCLEOTIDE SEQUENCE [LARGE SCALE GENOMIC DNA]</scope>
    <source>
        <strain evidence="7 8">DSM 23441</strain>
    </source>
</reference>
<sequence length="237" mass="27589">MENFENKKIEIEENVENKDIEETIKNKINDIEEKIEAIIFLSKEMITIKELAQFYGMEYFEIEEILRNLKEKRKDTGINVKIENGIVCLVSNPLFGSDVKRFFNPEMKLKKLSRSAMETLAIIAYKGPITKAEIEQIRSVGVDKTMSNLLERKLIYISGRKKTAGTPNLYEVTDDFYSYLNIHGKQELPGNEQFQKIELLYKEDEKAENEDSKEGEKLNSEEDSELKAKEEIEKTKE</sequence>
<keyword evidence="5" id="KW-0175">Coiled coil</keyword>
<dbReference type="Gene3D" id="1.10.10.10">
    <property type="entry name" value="Winged helix-like DNA-binding domain superfamily/Winged helix DNA-binding domain"/>
    <property type="match status" value="2"/>
</dbReference>
<dbReference type="InterPro" id="IPR036388">
    <property type="entry name" value="WH-like_DNA-bd_sf"/>
</dbReference>
<dbReference type="InterPro" id="IPR036390">
    <property type="entry name" value="WH_DNA-bd_sf"/>
</dbReference>
<dbReference type="Proteomes" id="UP001571581">
    <property type="component" value="Unassembled WGS sequence"/>
</dbReference>
<keyword evidence="3" id="KW-0159">Chromosome partition</keyword>
<evidence type="ECO:0000256" key="5">
    <source>
        <dbReference type="SAM" id="Coils"/>
    </source>
</evidence>
<keyword evidence="2" id="KW-0132">Cell division</keyword>
<evidence type="ECO:0000313" key="8">
    <source>
        <dbReference type="Proteomes" id="UP001571581"/>
    </source>
</evidence>
<evidence type="ECO:0000256" key="2">
    <source>
        <dbReference type="ARBA" id="ARBA00022618"/>
    </source>
</evidence>
<dbReference type="PANTHER" id="PTHR34298">
    <property type="entry name" value="SEGREGATION AND CONDENSATION PROTEIN B"/>
    <property type="match status" value="1"/>
</dbReference>
<gene>
    <name evidence="7" type="primary">scpB</name>
    <name evidence="7" type="ORF">ACEG17_08305</name>
</gene>